<feature type="transmembrane region" description="Helical" evidence="17">
    <location>
        <begin position="106"/>
        <end position="125"/>
    </location>
</feature>
<evidence type="ECO:0000256" key="14">
    <source>
        <dbReference type="ARBA" id="ARBA00032370"/>
    </source>
</evidence>
<reference evidence="18" key="1">
    <citation type="submission" date="2018-06" db="EMBL/GenBank/DDBJ databases">
        <authorList>
            <person name="Zhirakovskaya E."/>
        </authorList>
    </citation>
    <scope>NUCLEOTIDE SEQUENCE</scope>
</reference>
<dbReference type="GO" id="GO:0009252">
    <property type="term" value="P:peptidoglycan biosynthetic process"/>
    <property type="evidence" value="ECO:0007669"/>
    <property type="project" value="UniProtKB-KW"/>
</dbReference>
<keyword evidence="11 17" id="KW-0472">Membrane</keyword>
<evidence type="ECO:0000256" key="11">
    <source>
        <dbReference type="ARBA" id="ARBA00023136"/>
    </source>
</evidence>
<dbReference type="GO" id="GO:0005886">
    <property type="term" value="C:plasma membrane"/>
    <property type="evidence" value="ECO:0007669"/>
    <property type="project" value="UniProtKB-SubCell"/>
</dbReference>
<evidence type="ECO:0000256" key="7">
    <source>
        <dbReference type="ARBA" id="ARBA00022692"/>
    </source>
</evidence>
<keyword evidence="5" id="KW-0328">Glycosyltransferase</keyword>
<organism evidence="18">
    <name type="scientific">hydrothermal vent metagenome</name>
    <dbReference type="NCBI Taxonomy" id="652676"/>
    <lineage>
        <taxon>unclassified sequences</taxon>
        <taxon>metagenomes</taxon>
        <taxon>ecological metagenomes</taxon>
    </lineage>
</organism>
<dbReference type="Pfam" id="PF01098">
    <property type="entry name" value="FTSW_RODA_SPOVE"/>
    <property type="match status" value="1"/>
</dbReference>
<evidence type="ECO:0000256" key="15">
    <source>
        <dbReference type="ARBA" id="ARBA00044770"/>
    </source>
</evidence>
<dbReference type="AlphaFoldDB" id="A0A3B0WQR8"/>
<dbReference type="GO" id="GO:0071555">
    <property type="term" value="P:cell wall organization"/>
    <property type="evidence" value="ECO:0007669"/>
    <property type="project" value="UniProtKB-KW"/>
</dbReference>
<protein>
    <recommendedName>
        <fullName evidence="15">peptidoglycan glycosyltransferase</fullName>
        <ecNumber evidence="15">2.4.99.28</ecNumber>
    </recommendedName>
    <alternativeName>
        <fullName evidence="14">Peptidoglycan polymerase</fullName>
    </alternativeName>
</protein>
<keyword evidence="10 17" id="KW-1133">Transmembrane helix</keyword>
<dbReference type="InterPro" id="IPR018365">
    <property type="entry name" value="Cell_cycle_FtsW-rel_CS"/>
</dbReference>
<keyword evidence="7 17" id="KW-0812">Transmembrane</keyword>
<keyword evidence="9" id="KW-0573">Peptidoglycan synthesis</keyword>
<feature type="transmembrane region" description="Helical" evidence="17">
    <location>
        <begin position="374"/>
        <end position="393"/>
    </location>
</feature>
<dbReference type="PANTHER" id="PTHR30474">
    <property type="entry name" value="CELL CYCLE PROTEIN"/>
    <property type="match status" value="1"/>
</dbReference>
<evidence type="ECO:0000256" key="8">
    <source>
        <dbReference type="ARBA" id="ARBA00022960"/>
    </source>
</evidence>
<feature type="transmembrane region" description="Helical" evidence="17">
    <location>
        <begin position="303"/>
        <end position="323"/>
    </location>
</feature>
<evidence type="ECO:0000256" key="5">
    <source>
        <dbReference type="ARBA" id="ARBA00022676"/>
    </source>
</evidence>
<evidence type="ECO:0000256" key="4">
    <source>
        <dbReference type="ARBA" id="ARBA00022618"/>
    </source>
</evidence>
<feature type="transmembrane region" description="Helical" evidence="17">
    <location>
        <begin position="218"/>
        <end position="238"/>
    </location>
</feature>
<evidence type="ECO:0000256" key="16">
    <source>
        <dbReference type="ARBA" id="ARBA00049902"/>
    </source>
</evidence>
<dbReference type="GO" id="GO:0008360">
    <property type="term" value="P:regulation of cell shape"/>
    <property type="evidence" value="ECO:0007669"/>
    <property type="project" value="UniProtKB-KW"/>
</dbReference>
<comment type="catalytic activity">
    <reaction evidence="16">
        <text>[GlcNAc-(1-&gt;4)-Mur2Ac(oyl-L-Ala-gamma-D-Glu-L-Lys-D-Ala-D-Ala)](n)-di-trans,octa-cis-undecaprenyl diphosphate + beta-D-GlcNAc-(1-&gt;4)-Mur2Ac(oyl-L-Ala-gamma-D-Glu-L-Lys-D-Ala-D-Ala)-di-trans,octa-cis-undecaprenyl diphosphate = [GlcNAc-(1-&gt;4)-Mur2Ac(oyl-L-Ala-gamma-D-Glu-L-Lys-D-Ala-D-Ala)](n+1)-di-trans,octa-cis-undecaprenyl diphosphate + di-trans,octa-cis-undecaprenyl diphosphate + H(+)</text>
        <dbReference type="Rhea" id="RHEA:23708"/>
        <dbReference type="Rhea" id="RHEA-COMP:9602"/>
        <dbReference type="Rhea" id="RHEA-COMP:9603"/>
        <dbReference type="ChEBI" id="CHEBI:15378"/>
        <dbReference type="ChEBI" id="CHEBI:58405"/>
        <dbReference type="ChEBI" id="CHEBI:60033"/>
        <dbReference type="ChEBI" id="CHEBI:78435"/>
        <dbReference type="EC" id="2.4.99.28"/>
    </reaction>
</comment>
<dbReference type="GO" id="GO:0051301">
    <property type="term" value="P:cell division"/>
    <property type="evidence" value="ECO:0007669"/>
    <property type="project" value="UniProtKB-KW"/>
</dbReference>
<gene>
    <name evidence="18" type="ORF">MNBD_GAMMA06-337</name>
</gene>
<feature type="transmembrane region" description="Helical" evidence="17">
    <location>
        <begin position="196"/>
        <end position="213"/>
    </location>
</feature>
<name>A0A3B0WQR8_9ZZZZ</name>
<keyword evidence="3" id="KW-1003">Cell membrane</keyword>
<accession>A0A3B0WQR8</accession>
<dbReference type="EMBL" id="UOFD01000032">
    <property type="protein sequence ID" value="VAW51599.1"/>
    <property type="molecule type" value="Genomic_DNA"/>
</dbReference>
<dbReference type="PROSITE" id="PS00428">
    <property type="entry name" value="FTSW_RODA_SPOVE"/>
    <property type="match status" value="1"/>
</dbReference>
<dbReference type="InterPro" id="IPR001182">
    <property type="entry name" value="FtsW/RodA"/>
</dbReference>
<feature type="transmembrane region" description="Helical" evidence="17">
    <location>
        <begin position="173"/>
        <end position="190"/>
    </location>
</feature>
<dbReference type="InterPro" id="IPR013437">
    <property type="entry name" value="FtsW"/>
</dbReference>
<dbReference type="NCBIfam" id="TIGR02614">
    <property type="entry name" value="ftsW"/>
    <property type="match status" value="1"/>
</dbReference>
<keyword evidence="6" id="KW-0808">Transferase</keyword>
<keyword evidence="12" id="KW-0131">Cell cycle</keyword>
<evidence type="ECO:0000256" key="17">
    <source>
        <dbReference type="SAM" id="Phobius"/>
    </source>
</evidence>
<evidence type="ECO:0000256" key="10">
    <source>
        <dbReference type="ARBA" id="ARBA00022989"/>
    </source>
</evidence>
<dbReference type="GO" id="GO:0008955">
    <property type="term" value="F:peptidoglycan glycosyltransferase activity"/>
    <property type="evidence" value="ECO:0007669"/>
    <property type="project" value="UniProtKB-EC"/>
</dbReference>
<proteinExistence type="inferred from homology"/>
<evidence type="ECO:0000256" key="13">
    <source>
        <dbReference type="ARBA" id="ARBA00023316"/>
    </source>
</evidence>
<dbReference type="GO" id="GO:0032153">
    <property type="term" value="C:cell division site"/>
    <property type="evidence" value="ECO:0007669"/>
    <property type="project" value="TreeGrafter"/>
</dbReference>
<evidence type="ECO:0000256" key="1">
    <source>
        <dbReference type="ARBA" id="ARBA00004651"/>
    </source>
</evidence>
<keyword evidence="4 18" id="KW-0132">Cell division</keyword>
<dbReference type="EC" id="2.4.99.28" evidence="15"/>
<evidence type="ECO:0000256" key="6">
    <source>
        <dbReference type="ARBA" id="ARBA00022679"/>
    </source>
</evidence>
<evidence type="ECO:0000313" key="18">
    <source>
        <dbReference type="EMBL" id="VAW51599.1"/>
    </source>
</evidence>
<feature type="transmembrane region" description="Helical" evidence="17">
    <location>
        <begin position="137"/>
        <end position="161"/>
    </location>
</feature>
<comment type="subcellular location">
    <subcellularLocation>
        <location evidence="1">Cell membrane</location>
        <topology evidence="1">Multi-pass membrane protein</topology>
    </subcellularLocation>
</comment>
<comment type="pathway">
    <text evidence="2">Cell wall biogenesis; peptidoglycan biosynthesis.</text>
</comment>
<evidence type="ECO:0000256" key="12">
    <source>
        <dbReference type="ARBA" id="ARBA00023306"/>
    </source>
</evidence>
<evidence type="ECO:0000256" key="2">
    <source>
        <dbReference type="ARBA" id="ARBA00004752"/>
    </source>
</evidence>
<dbReference type="HAMAP" id="MF_00913">
    <property type="entry name" value="PGT_FtsW_proteobact"/>
    <property type="match status" value="1"/>
</dbReference>
<evidence type="ECO:0000256" key="9">
    <source>
        <dbReference type="ARBA" id="ARBA00022984"/>
    </source>
</evidence>
<feature type="transmembrane region" description="Helical" evidence="17">
    <location>
        <begin position="41"/>
        <end position="64"/>
    </location>
</feature>
<dbReference type="PANTHER" id="PTHR30474:SF2">
    <property type="entry name" value="PEPTIDOGLYCAN GLYCOSYLTRANSFERASE FTSW-RELATED"/>
    <property type="match status" value="1"/>
</dbReference>
<dbReference type="GO" id="GO:0015648">
    <property type="term" value="F:lipid-linked peptidoglycan transporter activity"/>
    <property type="evidence" value="ECO:0007669"/>
    <property type="project" value="TreeGrafter"/>
</dbReference>
<sequence length="456" mass="49852">MSAVMDMTTDKFVDLLSFKSARNQLRNLFGLKINGDDLDPVLFVAFIALLTIGIIMVASSSISIAERNFSNPFYYLQRQLVFVAIGLFATVSMFKIRLVQWEKSGMALLIFALFLLVLVLIPGVGKAVNGSTRWLPLGVFNLQVSELVKLFLVIYVAGYLVRHGDSVRNSLVGFLKPMAMVGLAGILLLIEPDFGATVVIMGTVLCMTFLAGARFVQFILFVFIFASAAMLLVITSPYRMQRLTSFANPWADPFDSGFQLTQSLIAIGTGGWFGTGLGGSVQKLFYLPESHTDFLFAVLSEELGFVGVSIVVALYAVLFLRALKIASQAEKIGNYFAAYLAYGIGIWLSMQAIINMGVNIGLLPTKGLTLPLMSYGGSSLVVCCMAVGLLMRIHYETSGAVKQADRNSLKKSARKATRIRKKSLSNKSLFRSKTKDKKTKITRTQTSHIKAGSALL</sequence>
<evidence type="ECO:0000256" key="3">
    <source>
        <dbReference type="ARBA" id="ARBA00022475"/>
    </source>
</evidence>
<feature type="transmembrane region" description="Helical" evidence="17">
    <location>
        <begin position="76"/>
        <end position="94"/>
    </location>
</feature>
<feature type="transmembrane region" description="Helical" evidence="17">
    <location>
        <begin position="335"/>
        <end position="354"/>
    </location>
</feature>
<keyword evidence="13" id="KW-0961">Cell wall biogenesis/degradation</keyword>
<keyword evidence="8" id="KW-0133">Cell shape</keyword>